<keyword evidence="1" id="KW-0812">Transmembrane</keyword>
<evidence type="ECO:0000313" key="2">
    <source>
        <dbReference type="EMBL" id="PFG20154.1"/>
    </source>
</evidence>
<comment type="caution">
    <text evidence="2">The sequence shown here is derived from an EMBL/GenBank/DDBJ whole genome shotgun (WGS) entry which is preliminary data.</text>
</comment>
<dbReference type="EMBL" id="PDJD01000001">
    <property type="protein sequence ID" value="PFG20154.1"/>
    <property type="molecule type" value="Genomic_DNA"/>
</dbReference>
<keyword evidence="3" id="KW-1185">Reference proteome</keyword>
<dbReference type="AlphaFoldDB" id="A0A2A9D0G0"/>
<dbReference type="Proteomes" id="UP000224915">
    <property type="component" value="Unassembled WGS sequence"/>
</dbReference>
<name>A0A2A9D0G0_9MICO</name>
<protein>
    <submittedName>
        <fullName evidence="2">Uncharacterized protein</fullName>
    </submittedName>
</protein>
<keyword evidence="1" id="KW-1133">Transmembrane helix</keyword>
<feature type="transmembrane region" description="Helical" evidence="1">
    <location>
        <begin position="12"/>
        <end position="36"/>
    </location>
</feature>
<accession>A0A2A9D0G0</accession>
<sequence>MRVDTAIRLRWMLWLPPLSAFVLVLGLAAWFGYFFLGIGKPPSLESHLDEIEGVEEASFWVHTQPFVETTDPGEWTLHMRGAWDADKVESVTQEAIRVISAVDDPLDDGVPTLEVIQGRGRVALGVFPDASEEVSGLVEVADEVVHSTMQAFTVDILMWSRPTVTVEPETPEAVARAAQDLVWLAKPSAVASVNVGVSLEEECFRGEFSSTMNEYRLSSAPEVAQLVDLTAPEAVSVRMAEDEWGLYVGMWAQYADSAAAAAAHEAASSPGISVRARRCEPGSA</sequence>
<reference evidence="2 3" key="1">
    <citation type="submission" date="2017-10" db="EMBL/GenBank/DDBJ databases">
        <title>Sequencing the genomes of 1000 actinobacteria strains.</title>
        <authorList>
            <person name="Klenk H.-P."/>
        </authorList>
    </citation>
    <scope>NUCLEOTIDE SEQUENCE [LARGE SCALE GENOMIC DNA]</scope>
    <source>
        <strain evidence="2 3">DSM 21801</strain>
    </source>
</reference>
<proteinExistence type="predicted"/>
<gene>
    <name evidence="2" type="ORF">ATL40_1741</name>
</gene>
<keyword evidence="1" id="KW-0472">Membrane</keyword>
<evidence type="ECO:0000256" key="1">
    <source>
        <dbReference type="SAM" id="Phobius"/>
    </source>
</evidence>
<organism evidence="2 3">
    <name type="scientific">Serinibacter salmoneus</name>
    <dbReference type="NCBI Taxonomy" id="556530"/>
    <lineage>
        <taxon>Bacteria</taxon>
        <taxon>Bacillati</taxon>
        <taxon>Actinomycetota</taxon>
        <taxon>Actinomycetes</taxon>
        <taxon>Micrococcales</taxon>
        <taxon>Beutenbergiaceae</taxon>
        <taxon>Serinibacter</taxon>
    </lineage>
</organism>
<evidence type="ECO:0000313" key="3">
    <source>
        <dbReference type="Proteomes" id="UP000224915"/>
    </source>
</evidence>